<dbReference type="GeneID" id="90449042"/>
<sequence length="99" mass="11202">MITVPVSAYYLMNAEIPEIDLAQLQNPDAVGDIILSFIPRDVVYSNLIINLAVTIWGLVIWTFAVRHAREIELRKAFICASIPAVALGMYQMWDILRLL</sequence>
<name>A0ABZ3H5F0_GEOAI</name>
<feature type="transmembrane region" description="Helical" evidence="1">
    <location>
        <begin position="43"/>
        <end position="64"/>
    </location>
</feature>
<dbReference type="Proteomes" id="UP001492541">
    <property type="component" value="Chromosome"/>
</dbReference>
<organism evidence="2 3">
    <name type="scientific">Geoglobus acetivorans</name>
    <dbReference type="NCBI Taxonomy" id="565033"/>
    <lineage>
        <taxon>Archaea</taxon>
        <taxon>Methanobacteriati</taxon>
        <taxon>Methanobacteriota</taxon>
        <taxon>Archaeoglobi</taxon>
        <taxon>Archaeoglobales</taxon>
        <taxon>Archaeoglobaceae</taxon>
        <taxon>Geoglobus</taxon>
    </lineage>
</organism>
<evidence type="ECO:0000313" key="3">
    <source>
        <dbReference type="Proteomes" id="UP001492541"/>
    </source>
</evidence>
<protein>
    <submittedName>
        <fullName evidence="2">YIP1 family protein</fullName>
    </submittedName>
</protein>
<keyword evidence="1" id="KW-1133">Transmembrane helix</keyword>
<reference evidence="2 3" key="1">
    <citation type="submission" date="2021-11" db="EMBL/GenBank/DDBJ databases">
        <title>Whole genome of Geoglobus acetivorans.</title>
        <authorList>
            <person name="Liu D."/>
        </authorList>
    </citation>
    <scope>NUCLEOTIDE SEQUENCE [LARGE SCALE GENOMIC DNA]</scope>
    <source>
        <strain evidence="2 3">SBH6</strain>
    </source>
</reference>
<accession>A0ABZ3H5F0</accession>
<evidence type="ECO:0000313" key="2">
    <source>
        <dbReference type="EMBL" id="XAT64750.1"/>
    </source>
</evidence>
<keyword evidence="1" id="KW-0472">Membrane</keyword>
<evidence type="ECO:0000256" key="1">
    <source>
        <dbReference type="SAM" id="Phobius"/>
    </source>
</evidence>
<gene>
    <name evidence="2" type="ORF">LPQ35_05110</name>
</gene>
<keyword evidence="1" id="KW-0812">Transmembrane</keyword>
<keyword evidence="3" id="KW-1185">Reference proteome</keyword>
<proteinExistence type="predicted"/>
<dbReference type="EMBL" id="CP087714">
    <property type="protein sequence ID" value="XAT64750.1"/>
    <property type="molecule type" value="Genomic_DNA"/>
</dbReference>
<feature type="transmembrane region" description="Helical" evidence="1">
    <location>
        <begin position="76"/>
        <end position="93"/>
    </location>
</feature>
<dbReference type="RefSeq" id="WP_193807612.1">
    <property type="nucleotide sequence ID" value="NZ_CP087714.1"/>
</dbReference>